<evidence type="ECO:0000256" key="1">
    <source>
        <dbReference type="ARBA" id="ARBA00004651"/>
    </source>
</evidence>
<dbReference type="PANTHER" id="PTHR30619">
    <property type="entry name" value="DNA INTERNALIZATION/COMPETENCE PROTEIN COMEC/REC2"/>
    <property type="match status" value="1"/>
</dbReference>
<comment type="subcellular location">
    <subcellularLocation>
        <location evidence="1">Cell membrane</location>
        <topology evidence="1">Multi-pass membrane protein</topology>
    </subcellularLocation>
</comment>
<feature type="domain" description="ComEC/Rec2-related protein" evidence="7">
    <location>
        <begin position="231"/>
        <end position="499"/>
    </location>
</feature>
<comment type="caution">
    <text evidence="9">The sequence shown here is derived from an EMBL/GenBank/DDBJ whole genome shotgun (WGS) entry which is preliminary data.</text>
</comment>
<feature type="transmembrane region" description="Helical" evidence="6">
    <location>
        <begin position="330"/>
        <end position="350"/>
    </location>
</feature>
<proteinExistence type="predicted"/>
<evidence type="ECO:0000256" key="5">
    <source>
        <dbReference type="ARBA" id="ARBA00023136"/>
    </source>
</evidence>
<dbReference type="InterPro" id="IPR052159">
    <property type="entry name" value="Competence_DNA_uptake"/>
</dbReference>
<feature type="transmembrane region" description="Helical" evidence="6">
    <location>
        <begin position="251"/>
        <end position="274"/>
    </location>
</feature>
<dbReference type="InterPro" id="IPR004477">
    <property type="entry name" value="ComEC_N"/>
</dbReference>
<sequence>MQFSNFPFLRYLPFFVGGVLLSEALADRSWIILLLCSASAWLIYLVFLYKSNRKSTFKLSLWAYLLLFLIGAGLALHQQEYQSKRLSVEFLNNPKGYLGEVQEYDLEKPNSWENLIHVTHVFQEDDWIPTDRKILIYHTLGDSLIPGNVVLVQGEFDPIPPTNGPKQFDYKGWLGRQGVSGRHFARQDVKVLAKGGEDHLAFFVKRVRHDLASEIEEVFTKPETIAIAKALLLGEKRSLDPETRSAYGQAGVMHILAVSGLHVGIVYALFLFLANSVKLKGMVRKFYFFGVVLFLWFYAALTGFSPSVIRASCMFSLLIFGQIQNRKPPTFNILAFSAMLMIAVNPSVIFDVGFQLSYLAVGGIVLLQPLILDFCLPKNRVLEYIWQLMTVSIAAQLATFPLSVYYFHYFPTYFLLGNLIVLPLAFVIMQIGVPWLILMKIPFLGKAMAWFLNLLIDMQNGVIEYLTMIPGGKLDRLTISPPLMLLIWILLLLWAGWKELPKRALIRTGLYSSTLLLSWYLLMTGLEPKEEILIYPDAKGVLVDHYHSGGLNSFNAGFAEEQISFVADPYRLAKGVGLVPETMKALKNGNGELYFHDLDLLILNDSSQSQIVINPSHRTEAWENGEWSPNLSDQEITLGSRAIRILP</sequence>
<dbReference type="PANTHER" id="PTHR30619:SF1">
    <property type="entry name" value="RECOMBINATION PROTEIN 2"/>
    <property type="match status" value="1"/>
</dbReference>
<dbReference type="Pfam" id="PF13567">
    <property type="entry name" value="DUF4131"/>
    <property type="match status" value="1"/>
</dbReference>
<organism evidence="9 10">
    <name type="scientific">Algoriphagus namhaensis</name>
    <dbReference type="NCBI Taxonomy" id="915353"/>
    <lineage>
        <taxon>Bacteria</taxon>
        <taxon>Pseudomonadati</taxon>
        <taxon>Bacteroidota</taxon>
        <taxon>Cytophagia</taxon>
        <taxon>Cytophagales</taxon>
        <taxon>Cyclobacteriaceae</taxon>
        <taxon>Algoriphagus</taxon>
    </lineage>
</organism>
<feature type="transmembrane region" description="Helical" evidence="6">
    <location>
        <begin position="479"/>
        <end position="497"/>
    </location>
</feature>
<reference evidence="10" key="1">
    <citation type="journal article" date="2019" name="Int. J. Syst. Evol. Microbiol.">
        <title>The Global Catalogue of Microorganisms (GCM) 10K type strain sequencing project: providing services to taxonomists for standard genome sequencing and annotation.</title>
        <authorList>
            <consortium name="The Broad Institute Genomics Platform"/>
            <consortium name="The Broad Institute Genome Sequencing Center for Infectious Disease"/>
            <person name="Wu L."/>
            <person name="Ma J."/>
        </authorList>
    </citation>
    <scope>NUCLEOTIDE SEQUENCE [LARGE SCALE GENOMIC DNA]</scope>
    <source>
        <strain evidence="10">CCUG 60523</strain>
    </source>
</reference>
<feature type="transmembrane region" description="Helical" evidence="6">
    <location>
        <begin position="30"/>
        <end position="49"/>
    </location>
</feature>
<evidence type="ECO:0000313" key="10">
    <source>
        <dbReference type="Proteomes" id="UP001595805"/>
    </source>
</evidence>
<evidence type="ECO:0000256" key="3">
    <source>
        <dbReference type="ARBA" id="ARBA00022692"/>
    </source>
</evidence>
<protein>
    <submittedName>
        <fullName evidence="9">ComEC/Rec2 family competence protein</fullName>
    </submittedName>
</protein>
<dbReference type="Pfam" id="PF03772">
    <property type="entry name" value="Competence"/>
    <property type="match status" value="1"/>
</dbReference>
<dbReference type="EMBL" id="JBHRZS010000007">
    <property type="protein sequence ID" value="MFC3880241.1"/>
    <property type="molecule type" value="Genomic_DNA"/>
</dbReference>
<evidence type="ECO:0000256" key="6">
    <source>
        <dbReference type="SAM" id="Phobius"/>
    </source>
</evidence>
<dbReference type="NCBIfam" id="TIGR00360">
    <property type="entry name" value="ComEC_N-term"/>
    <property type="match status" value="1"/>
</dbReference>
<name>A0ABV8AQF7_9BACT</name>
<evidence type="ECO:0000256" key="4">
    <source>
        <dbReference type="ARBA" id="ARBA00022989"/>
    </source>
</evidence>
<keyword evidence="4 6" id="KW-1133">Transmembrane helix</keyword>
<feature type="transmembrane region" description="Helical" evidence="6">
    <location>
        <begin position="388"/>
        <end position="407"/>
    </location>
</feature>
<accession>A0ABV8AQF7</accession>
<feature type="domain" description="DUF4131" evidence="8">
    <location>
        <begin position="29"/>
        <end position="188"/>
    </location>
</feature>
<evidence type="ECO:0000256" key="2">
    <source>
        <dbReference type="ARBA" id="ARBA00022475"/>
    </source>
</evidence>
<gene>
    <name evidence="9" type="ORF">ACFOSV_08645</name>
</gene>
<evidence type="ECO:0000313" key="9">
    <source>
        <dbReference type="EMBL" id="MFC3880241.1"/>
    </source>
</evidence>
<feature type="transmembrane region" description="Helical" evidence="6">
    <location>
        <begin position="286"/>
        <end position="301"/>
    </location>
</feature>
<dbReference type="RefSeq" id="WP_377905462.1">
    <property type="nucleotide sequence ID" value="NZ_JBHRZS010000007.1"/>
</dbReference>
<evidence type="ECO:0000259" key="7">
    <source>
        <dbReference type="Pfam" id="PF03772"/>
    </source>
</evidence>
<feature type="transmembrane region" description="Helical" evidence="6">
    <location>
        <begin position="61"/>
        <end position="77"/>
    </location>
</feature>
<dbReference type="Proteomes" id="UP001595805">
    <property type="component" value="Unassembled WGS sequence"/>
</dbReference>
<keyword evidence="10" id="KW-1185">Reference proteome</keyword>
<evidence type="ECO:0000259" key="8">
    <source>
        <dbReference type="Pfam" id="PF13567"/>
    </source>
</evidence>
<feature type="transmembrane region" description="Helical" evidence="6">
    <location>
        <begin position="413"/>
        <end position="438"/>
    </location>
</feature>
<keyword evidence="5 6" id="KW-0472">Membrane</keyword>
<keyword evidence="2" id="KW-1003">Cell membrane</keyword>
<dbReference type="InterPro" id="IPR025405">
    <property type="entry name" value="DUF4131"/>
</dbReference>
<keyword evidence="3 6" id="KW-0812">Transmembrane</keyword>
<feature type="transmembrane region" description="Helical" evidence="6">
    <location>
        <begin position="356"/>
        <end position="376"/>
    </location>
</feature>
<feature type="transmembrane region" description="Helical" evidence="6">
    <location>
        <begin position="504"/>
        <end position="522"/>
    </location>
</feature>